<protein>
    <submittedName>
        <fullName evidence="2">DUF4252 domain-containing protein</fullName>
    </submittedName>
</protein>
<dbReference type="AlphaFoldDB" id="A0A5D0R6X9"/>
<evidence type="ECO:0000256" key="1">
    <source>
        <dbReference type="SAM" id="SignalP"/>
    </source>
</evidence>
<reference evidence="2 3" key="1">
    <citation type="submission" date="2019-08" db="EMBL/GenBank/DDBJ databases">
        <title>Genomes of Antarctic Bizionia species.</title>
        <authorList>
            <person name="Bowman J.P."/>
        </authorList>
    </citation>
    <scope>NUCLEOTIDE SEQUENCE [LARGE SCALE GENOMIC DNA]</scope>
    <source>
        <strain evidence="2 3">ADA-4</strain>
    </source>
</reference>
<dbReference type="InterPro" id="IPR025348">
    <property type="entry name" value="DUF4252"/>
</dbReference>
<dbReference type="Proteomes" id="UP000323720">
    <property type="component" value="Unassembled WGS sequence"/>
</dbReference>
<dbReference type="RefSeq" id="WP_148404078.1">
    <property type="nucleotide sequence ID" value="NZ_VSKK01000002.1"/>
</dbReference>
<dbReference type="OrthoDB" id="705638at2"/>
<sequence length="188" mass="21441">MKKYTLMFVMALMMMPFASQAQDIFAKYSDSPDVTYVSIKPKMFQMLAKMDINTDDPESQEYIKMVNSITSFKVITTGNKTISDDVAKWVKSRKTSLEELMVVKDNGMNMTFYVKEGRDSDHVSEFLMFVDGLGAITKDMDVNMNGQKREFETVVVSLTGDIDMNQISKLTQKMDLPGGKHLEHKNKK</sequence>
<keyword evidence="3" id="KW-1185">Reference proteome</keyword>
<comment type="caution">
    <text evidence="2">The sequence shown here is derived from an EMBL/GenBank/DDBJ whole genome shotgun (WGS) entry which is preliminary data.</text>
</comment>
<feature type="signal peptide" evidence="1">
    <location>
        <begin position="1"/>
        <end position="21"/>
    </location>
</feature>
<evidence type="ECO:0000313" key="3">
    <source>
        <dbReference type="Proteomes" id="UP000323720"/>
    </source>
</evidence>
<feature type="chain" id="PRO_5022728378" evidence="1">
    <location>
        <begin position="22"/>
        <end position="188"/>
    </location>
</feature>
<evidence type="ECO:0000313" key="2">
    <source>
        <dbReference type="EMBL" id="TYB77203.1"/>
    </source>
</evidence>
<proteinExistence type="predicted"/>
<gene>
    <name evidence="2" type="ORF">ES674_11010</name>
</gene>
<dbReference type="EMBL" id="VSKK01000002">
    <property type="protein sequence ID" value="TYB77203.1"/>
    <property type="molecule type" value="Genomic_DNA"/>
</dbReference>
<organism evidence="2 3">
    <name type="scientific">Bizionia myxarmorum</name>
    <dbReference type="NCBI Taxonomy" id="291186"/>
    <lineage>
        <taxon>Bacteria</taxon>
        <taxon>Pseudomonadati</taxon>
        <taxon>Bacteroidota</taxon>
        <taxon>Flavobacteriia</taxon>
        <taxon>Flavobacteriales</taxon>
        <taxon>Flavobacteriaceae</taxon>
        <taxon>Bizionia</taxon>
    </lineage>
</organism>
<name>A0A5D0R6X9_9FLAO</name>
<dbReference type="Pfam" id="PF14060">
    <property type="entry name" value="DUF4252"/>
    <property type="match status" value="1"/>
</dbReference>
<accession>A0A5D0R6X9</accession>
<keyword evidence="1" id="KW-0732">Signal</keyword>